<sequence length="75" mass="7922">MLNPQVNGRSRPQPPRPGAGRMAPGVTAYVVDAPEIVAGDHPLFAAIAELDATASRFDTHVLMVVSKAGPDRCTR</sequence>
<evidence type="ECO:0000313" key="3">
    <source>
        <dbReference type="Proteomes" id="UP000466523"/>
    </source>
</evidence>
<dbReference type="RefSeq" id="WP_131813798.1">
    <property type="nucleotide sequence ID" value="NZ_LFOE01000002.1"/>
</dbReference>
<dbReference type="EMBL" id="JAACYR010000002">
    <property type="protein sequence ID" value="NDJ87746.1"/>
    <property type="molecule type" value="Genomic_DNA"/>
</dbReference>
<reference evidence="2 3" key="1">
    <citation type="submission" date="2020-01" db="EMBL/GenBank/DDBJ databases">
        <authorList>
            <person name="Sanchez-Estrada R."/>
            <person name="Gonzalez-Y-Merchand J.A."/>
            <person name="Rivera-Gutierrez S."/>
        </authorList>
    </citation>
    <scope>NUCLEOTIDE SEQUENCE [LARGE SCALE GENOMIC DNA]</scope>
    <source>
        <strain evidence="2 3">CST 7247</strain>
    </source>
</reference>
<proteinExistence type="predicted"/>
<dbReference type="OrthoDB" id="4764276at2"/>
<dbReference type="Proteomes" id="UP000466523">
    <property type="component" value="Unassembled WGS sequence"/>
</dbReference>
<organism evidence="2 3">
    <name type="scientific">Mycolicibacter kumamotonensis</name>
    <dbReference type="NCBI Taxonomy" id="354243"/>
    <lineage>
        <taxon>Bacteria</taxon>
        <taxon>Bacillati</taxon>
        <taxon>Actinomycetota</taxon>
        <taxon>Actinomycetes</taxon>
        <taxon>Mycobacteriales</taxon>
        <taxon>Mycobacteriaceae</taxon>
        <taxon>Mycolicibacter</taxon>
    </lineage>
</organism>
<comment type="caution">
    <text evidence="2">The sequence shown here is derived from an EMBL/GenBank/DDBJ whole genome shotgun (WGS) entry which is preliminary data.</text>
</comment>
<evidence type="ECO:0000256" key="1">
    <source>
        <dbReference type="SAM" id="MobiDB-lite"/>
    </source>
</evidence>
<dbReference type="AlphaFoldDB" id="A0A7K3L804"/>
<accession>A0A7K3L804</accession>
<name>A0A7K3L804_9MYCO</name>
<gene>
    <name evidence="2" type="ORF">GWR20_01020</name>
</gene>
<feature type="region of interest" description="Disordered" evidence="1">
    <location>
        <begin position="1"/>
        <end position="23"/>
    </location>
</feature>
<protein>
    <submittedName>
        <fullName evidence="2">Uncharacterized protein</fullName>
    </submittedName>
</protein>
<evidence type="ECO:0000313" key="2">
    <source>
        <dbReference type="EMBL" id="NDJ87746.1"/>
    </source>
</evidence>